<gene>
    <name evidence="2" type="ORF">CVT25_007718</name>
</gene>
<protein>
    <submittedName>
        <fullName evidence="2">Uncharacterized protein</fullName>
    </submittedName>
</protein>
<evidence type="ECO:0000256" key="1">
    <source>
        <dbReference type="SAM" id="MobiDB-lite"/>
    </source>
</evidence>
<organism evidence="2 3">
    <name type="scientific">Psilocybe cyanescens</name>
    <dbReference type="NCBI Taxonomy" id="93625"/>
    <lineage>
        <taxon>Eukaryota</taxon>
        <taxon>Fungi</taxon>
        <taxon>Dikarya</taxon>
        <taxon>Basidiomycota</taxon>
        <taxon>Agaricomycotina</taxon>
        <taxon>Agaricomycetes</taxon>
        <taxon>Agaricomycetidae</taxon>
        <taxon>Agaricales</taxon>
        <taxon>Agaricineae</taxon>
        <taxon>Strophariaceae</taxon>
        <taxon>Psilocybe</taxon>
    </lineage>
</organism>
<feature type="region of interest" description="Disordered" evidence="1">
    <location>
        <begin position="20"/>
        <end position="66"/>
    </location>
</feature>
<dbReference type="AlphaFoldDB" id="A0A409XPD5"/>
<evidence type="ECO:0000313" key="3">
    <source>
        <dbReference type="Proteomes" id="UP000283269"/>
    </source>
</evidence>
<dbReference type="Proteomes" id="UP000283269">
    <property type="component" value="Unassembled WGS sequence"/>
</dbReference>
<dbReference type="STRING" id="93625.A0A409XPD5"/>
<dbReference type="OrthoDB" id="3035031at2759"/>
<reference evidence="2 3" key="1">
    <citation type="journal article" date="2018" name="Evol. Lett.">
        <title>Horizontal gene cluster transfer increased hallucinogenic mushroom diversity.</title>
        <authorList>
            <person name="Reynolds H.T."/>
            <person name="Vijayakumar V."/>
            <person name="Gluck-Thaler E."/>
            <person name="Korotkin H.B."/>
            <person name="Matheny P.B."/>
            <person name="Slot J.C."/>
        </authorList>
    </citation>
    <scope>NUCLEOTIDE SEQUENCE [LARGE SCALE GENOMIC DNA]</scope>
    <source>
        <strain evidence="2 3">2631</strain>
    </source>
</reference>
<name>A0A409XPD5_PSICY</name>
<feature type="compositionally biased region" description="Polar residues" evidence="1">
    <location>
        <begin position="37"/>
        <end position="66"/>
    </location>
</feature>
<accession>A0A409XPD5</accession>
<comment type="caution">
    <text evidence="2">The sequence shown here is derived from an EMBL/GenBank/DDBJ whole genome shotgun (WGS) entry which is preliminary data.</text>
</comment>
<feature type="region of interest" description="Disordered" evidence="1">
    <location>
        <begin position="149"/>
        <end position="170"/>
    </location>
</feature>
<proteinExistence type="predicted"/>
<dbReference type="EMBL" id="NHYD01001003">
    <property type="protein sequence ID" value="PPQ92639.1"/>
    <property type="molecule type" value="Genomic_DNA"/>
</dbReference>
<dbReference type="InParanoid" id="A0A409XPD5"/>
<keyword evidence="3" id="KW-1185">Reference proteome</keyword>
<evidence type="ECO:0000313" key="2">
    <source>
        <dbReference type="EMBL" id="PPQ92639.1"/>
    </source>
</evidence>
<sequence length="331" mass="34201">MPDEKKNVVLFKFANIRDQVRDQIGSPRSGSPLPGNAQATTQSARGSTAGTSTPILTTSAPPSGHSIVTQLTAPLISAAPTSSATPLASAAAPASVAHSIAATVPAPVPAVSAVPPVSGASPAPAAPPASAPVAVPAPAVPPALTAVPAPAAPPSASAAGAGSSGSAPSLFHQAKENVPTALKGANVFLKVLKEVSVVSPPLRLAVVGLIMCIEKYQNSSGNHDEMMQGLEKIREAVSVLTTRLNELKGRKRLNGMVERLTRVIANTSPNRSLNEEIKKIEFTQKPELFSRMATSCKDVERRVSSYRTISKVLNQFQIDLGVQVGRISSRM</sequence>